<comment type="caution">
    <text evidence="2">The sequence shown here is derived from an EMBL/GenBank/DDBJ whole genome shotgun (WGS) entry which is preliminary data.</text>
</comment>
<evidence type="ECO:0000313" key="2">
    <source>
        <dbReference type="EMBL" id="KAB7726457.1"/>
    </source>
</evidence>
<name>A0A7J5TSP1_9BACT</name>
<dbReference type="Proteomes" id="UP000488299">
    <property type="component" value="Unassembled WGS sequence"/>
</dbReference>
<reference evidence="2 3" key="1">
    <citation type="submission" date="2019-10" db="EMBL/GenBank/DDBJ databases">
        <title>Rudanella paleaurantiibacter sp. nov., isolated from sludge.</title>
        <authorList>
            <person name="Xu S.Q."/>
        </authorList>
    </citation>
    <scope>NUCLEOTIDE SEQUENCE [LARGE SCALE GENOMIC DNA]</scope>
    <source>
        <strain evidence="2 3">HX-22-17</strain>
    </source>
</reference>
<keyword evidence="3" id="KW-1185">Reference proteome</keyword>
<evidence type="ECO:0000256" key="1">
    <source>
        <dbReference type="SAM" id="SignalP"/>
    </source>
</evidence>
<evidence type="ECO:0008006" key="4">
    <source>
        <dbReference type="Google" id="ProtNLM"/>
    </source>
</evidence>
<evidence type="ECO:0000313" key="3">
    <source>
        <dbReference type="Proteomes" id="UP000488299"/>
    </source>
</evidence>
<feature type="chain" id="PRO_5029737512" description="DUF2946 domain-containing protein" evidence="1">
    <location>
        <begin position="22"/>
        <end position="113"/>
    </location>
</feature>
<gene>
    <name evidence="2" type="ORF">F5984_24365</name>
</gene>
<proteinExistence type="predicted"/>
<feature type="signal peptide" evidence="1">
    <location>
        <begin position="1"/>
        <end position="21"/>
    </location>
</feature>
<sequence>MKWLTTLLALYLLALSLWPCADEPLLTSEQAGSAVVSALAHDSERSQHHEHDTCTPFCTCACCATTITVVPRFQYTPSTPVETLLTFVAAFSDAPEHPLDPITAIWQPPKHRV</sequence>
<accession>A0A7J5TSP1</accession>
<dbReference type="InterPro" id="IPR046601">
    <property type="entry name" value="DUF6660"/>
</dbReference>
<dbReference type="RefSeq" id="WP_019990915.1">
    <property type="nucleotide sequence ID" value="NZ_WELI01000015.1"/>
</dbReference>
<dbReference type="EMBL" id="WELI01000015">
    <property type="protein sequence ID" value="KAB7726457.1"/>
    <property type="molecule type" value="Genomic_DNA"/>
</dbReference>
<keyword evidence="1" id="KW-0732">Signal</keyword>
<protein>
    <recommendedName>
        <fullName evidence="4">DUF2946 domain-containing protein</fullName>
    </recommendedName>
</protein>
<dbReference type="AlphaFoldDB" id="A0A7J5TSP1"/>
<organism evidence="2 3">
    <name type="scientific">Rudanella paleaurantiibacter</name>
    <dbReference type="NCBI Taxonomy" id="2614655"/>
    <lineage>
        <taxon>Bacteria</taxon>
        <taxon>Pseudomonadati</taxon>
        <taxon>Bacteroidota</taxon>
        <taxon>Cytophagia</taxon>
        <taxon>Cytophagales</taxon>
        <taxon>Cytophagaceae</taxon>
        <taxon>Rudanella</taxon>
    </lineage>
</organism>
<dbReference type="Pfam" id="PF20365">
    <property type="entry name" value="DUF6660"/>
    <property type="match status" value="1"/>
</dbReference>